<dbReference type="Gene3D" id="1.20.5.340">
    <property type="match status" value="1"/>
</dbReference>
<accession>A0ABV2N9X2</accession>
<dbReference type="Proteomes" id="UP001549119">
    <property type="component" value="Unassembled WGS sequence"/>
</dbReference>
<dbReference type="GeneID" id="6137010"/>
<dbReference type="EMBL" id="JBEPNW010000002">
    <property type="protein sequence ID" value="MET3863290.1"/>
    <property type="molecule type" value="Genomic_DNA"/>
</dbReference>
<comment type="caution">
    <text evidence="1">The sequence shown here is derived from an EMBL/GenBank/DDBJ whole genome shotgun (WGS) entry which is preliminary data.</text>
</comment>
<name>A0ABV2N9X2_9HYPH</name>
<keyword evidence="2" id="KW-1185">Reference proteome</keyword>
<organism evidence="1 2">
    <name type="scientific">Methylobacterium radiotolerans</name>
    <dbReference type="NCBI Taxonomy" id="31998"/>
    <lineage>
        <taxon>Bacteria</taxon>
        <taxon>Pseudomonadati</taxon>
        <taxon>Pseudomonadota</taxon>
        <taxon>Alphaproteobacteria</taxon>
        <taxon>Hyphomicrobiales</taxon>
        <taxon>Methylobacteriaceae</taxon>
        <taxon>Methylobacterium</taxon>
    </lineage>
</organism>
<dbReference type="RefSeq" id="WP_012317995.1">
    <property type="nucleotide sequence ID" value="NZ_BJXP01000071.1"/>
</dbReference>
<sequence length="82" mass="9075">MSEVTDLVLPVLQRMQSDIAEVKRDVAAIKTTLTGHTEKLEELEIYVAYETGLGTQAKADLQSIKKTIKAMEQRLSALETSP</sequence>
<protein>
    <submittedName>
        <fullName evidence="1">Septal ring factor EnvC (AmiA/AmiB activator)</fullName>
    </submittedName>
</protein>
<reference evidence="1 2" key="1">
    <citation type="submission" date="2024-06" db="EMBL/GenBank/DDBJ databases">
        <title>Genomics of switchgrass bacterial isolates.</title>
        <authorList>
            <person name="Shade A."/>
        </authorList>
    </citation>
    <scope>NUCLEOTIDE SEQUENCE [LARGE SCALE GENOMIC DNA]</scope>
    <source>
        <strain evidence="1 2">PvP084</strain>
    </source>
</reference>
<evidence type="ECO:0000313" key="2">
    <source>
        <dbReference type="Proteomes" id="UP001549119"/>
    </source>
</evidence>
<evidence type="ECO:0000313" key="1">
    <source>
        <dbReference type="EMBL" id="MET3863290.1"/>
    </source>
</evidence>
<gene>
    <name evidence="1" type="ORF">ABIC20_000599</name>
</gene>
<proteinExistence type="predicted"/>